<dbReference type="PANTHER" id="PTHR44688">
    <property type="entry name" value="DNA-BINDING TRANSCRIPTIONAL ACTIVATOR DEVR_DOSR"/>
    <property type="match status" value="1"/>
</dbReference>
<dbReference type="CDD" id="cd06170">
    <property type="entry name" value="LuxR_C_like"/>
    <property type="match status" value="1"/>
</dbReference>
<dbReference type="Pfam" id="PF00196">
    <property type="entry name" value="GerE"/>
    <property type="match status" value="1"/>
</dbReference>
<evidence type="ECO:0000313" key="5">
    <source>
        <dbReference type="EMBL" id="SFK53772.1"/>
    </source>
</evidence>
<dbReference type="OrthoDB" id="3539648at2"/>
<organism evidence="5 6">
    <name type="scientific">Geodermatophilus ruber</name>
    <dbReference type="NCBI Taxonomy" id="504800"/>
    <lineage>
        <taxon>Bacteria</taxon>
        <taxon>Bacillati</taxon>
        <taxon>Actinomycetota</taxon>
        <taxon>Actinomycetes</taxon>
        <taxon>Geodermatophilales</taxon>
        <taxon>Geodermatophilaceae</taxon>
        <taxon>Geodermatophilus</taxon>
    </lineage>
</organism>
<dbReference type="InterPro" id="IPR036388">
    <property type="entry name" value="WH-like_DNA-bd_sf"/>
</dbReference>
<keyword evidence="3" id="KW-0804">Transcription</keyword>
<dbReference type="Proteomes" id="UP000199152">
    <property type="component" value="Unassembled WGS sequence"/>
</dbReference>
<protein>
    <submittedName>
        <fullName evidence="5">Regulatory protein, luxR family</fullName>
    </submittedName>
</protein>
<dbReference type="InterPro" id="IPR016032">
    <property type="entry name" value="Sig_transdc_resp-reg_C-effctor"/>
</dbReference>
<dbReference type="RefSeq" id="WP_091321905.1">
    <property type="nucleotide sequence ID" value="NZ_FOSW01000002.1"/>
</dbReference>
<keyword evidence="2" id="KW-0238">DNA-binding</keyword>
<dbReference type="GO" id="GO:0006355">
    <property type="term" value="P:regulation of DNA-templated transcription"/>
    <property type="evidence" value="ECO:0007669"/>
    <property type="project" value="InterPro"/>
</dbReference>
<feature type="domain" description="HTH luxR-type" evidence="4">
    <location>
        <begin position="262"/>
        <end position="327"/>
    </location>
</feature>
<dbReference type="InterPro" id="IPR000792">
    <property type="entry name" value="Tscrpt_reg_LuxR_C"/>
</dbReference>
<dbReference type="SUPFAM" id="SSF46894">
    <property type="entry name" value="C-terminal effector domain of the bipartite response regulators"/>
    <property type="match status" value="1"/>
</dbReference>
<name>A0A1I4ABG2_9ACTN</name>
<evidence type="ECO:0000256" key="2">
    <source>
        <dbReference type="ARBA" id="ARBA00023125"/>
    </source>
</evidence>
<evidence type="ECO:0000256" key="1">
    <source>
        <dbReference type="ARBA" id="ARBA00023015"/>
    </source>
</evidence>
<dbReference type="SUPFAM" id="SSF55781">
    <property type="entry name" value="GAF domain-like"/>
    <property type="match status" value="1"/>
</dbReference>
<keyword evidence="1" id="KW-0805">Transcription regulation</keyword>
<evidence type="ECO:0000313" key="6">
    <source>
        <dbReference type="Proteomes" id="UP000199152"/>
    </source>
</evidence>
<evidence type="ECO:0000259" key="4">
    <source>
        <dbReference type="PROSITE" id="PS50043"/>
    </source>
</evidence>
<dbReference type="PROSITE" id="PS00622">
    <property type="entry name" value="HTH_LUXR_1"/>
    <property type="match status" value="1"/>
</dbReference>
<dbReference type="Gene3D" id="1.10.10.10">
    <property type="entry name" value="Winged helix-like DNA-binding domain superfamily/Winged helix DNA-binding domain"/>
    <property type="match status" value="1"/>
</dbReference>
<dbReference type="STRING" id="504800.SAMN04488085_102160"/>
<dbReference type="PRINTS" id="PR00038">
    <property type="entry name" value="HTHLUXR"/>
</dbReference>
<dbReference type="PROSITE" id="PS50043">
    <property type="entry name" value="HTH_LUXR_2"/>
    <property type="match status" value="1"/>
</dbReference>
<keyword evidence="6" id="KW-1185">Reference proteome</keyword>
<evidence type="ECO:0000256" key="3">
    <source>
        <dbReference type="ARBA" id="ARBA00023163"/>
    </source>
</evidence>
<dbReference type="InParanoid" id="A0A1I4ABG2"/>
<dbReference type="PANTHER" id="PTHR44688:SF16">
    <property type="entry name" value="DNA-BINDING TRANSCRIPTIONAL ACTIVATOR DEVR_DOSR"/>
    <property type="match status" value="1"/>
</dbReference>
<dbReference type="EMBL" id="FOSW01000002">
    <property type="protein sequence ID" value="SFK53772.1"/>
    <property type="molecule type" value="Genomic_DNA"/>
</dbReference>
<reference evidence="5 6" key="1">
    <citation type="submission" date="2016-10" db="EMBL/GenBank/DDBJ databases">
        <authorList>
            <person name="de Groot N.N."/>
        </authorList>
    </citation>
    <scope>NUCLEOTIDE SEQUENCE [LARGE SCALE GENOMIC DNA]</scope>
    <source>
        <strain evidence="5 6">DSM 45317</strain>
    </source>
</reference>
<dbReference type="SMART" id="SM00421">
    <property type="entry name" value="HTH_LUXR"/>
    <property type="match status" value="1"/>
</dbReference>
<accession>A0A1I4ABG2</accession>
<gene>
    <name evidence="5" type="ORF">SAMN04488085_102160</name>
</gene>
<sequence length="341" mass="35374">MPDLSAASLALIEIAASSAPIPERAEALLGGLRRLVPFDAAWVALAEPLSSGYTSLASVDLDDSTLEFLGGPVTARDIEMTGANQARFPIGPSDLPYPAEEVPTWTECLLPAGFREGLGVALFGPGGRQVGFVTVLSGSKEPPSPEMRHRLGRLTSVLAHGIDPMRSLLPAARLVRGATAGAVVRADGGTQPLPGLADHALLAAGSPVVGIAHAEIGAGHVYTSFLWPVGGRHAPDGHTRVTALASADDVPAVLTGMVLLSPPPYLRGLTPRELEVLGLLVNGCSNHAIASHLVVAPRTVAAHLEHILVKLGSQTRTLAAVRAERDGLYVPPLTLAPPRRP</sequence>
<dbReference type="GO" id="GO:0003677">
    <property type="term" value="F:DNA binding"/>
    <property type="evidence" value="ECO:0007669"/>
    <property type="project" value="UniProtKB-KW"/>
</dbReference>
<proteinExistence type="predicted"/>
<dbReference type="AlphaFoldDB" id="A0A1I4ABG2"/>